<name>A0ABQ5NWT8_9ACTN</name>
<accession>A0ABQ5NWT8</accession>
<feature type="compositionally biased region" description="Basic and acidic residues" evidence="1">
    <location>
        <begin position="1"/>
        <end position="10"/>
    </location>
</feature>
<keyword evidence="4" id="KW-1185">Reference proteome</keyword>
<reference evidence="3 4" key="1">
    <citation type="submission" date="2022-10" db="EMBL/GenBank/DDBJ databases">
        <title>Draft genome sequence of Streptomyces sp. YSPA8.</title>
        <authorList>
            <person name="Moriuchi R."/>
            <person name="Dohra H."/>
            <person name="Yamamura H."/>
            <person name="Kodani S."/>
        </authorList>
    </citation>
    <scope>NUCLEOTIDE SEQUENCE [LARGE SCALE GENOMIC DNA]</scope>
    <source>
        <strain evidence="3 4">YSPA8</strain>
    </source>
</reference>
<protein>
    <submittedName>
        <fullName evidence="3">Membrane protein</fullName>
    </submittedName>
</protein>
<feature type="transmembrane region" description="Helical" evidence="2">
    <location>
        <begin position="146"/>
        <end position="166"/>
    </location>
</feature>
<dbReference type="RefSeq" id="WP_323446867.1">
    <property type="nucleotide sequence ID" value="NZ_BSBI01000003.1"/>
</dbReference>
<feature type="transmembrane region" description="Helical" evidence="2">
    <location>
        <begin position="116"/>
        <end position="134"/>
    </location>
</feature>
<dbReference type="EMBL" id="BSBI01000003">
    <property type="protein sequence ID" value="GLF94816.1"/>
    <property type="molecule type" value="Genomic_DNA"/>
</dbReference>
<dbReference type="Proteomes" id="UP001291653">
    <property type="component" value="Unassembled WGS sequence"/>
</dbReference>
<keyword evidence="2" id="KW-1133">Transmembrane helix</keyword>
<feature type="region of interest" description="Disordered" evidence="1">
    <location>
        <begin position="1"/>
        <end position="47"/>
    </location>
</feature>
<organism evidence="3 4">
    <name type="scientific">Streptomyces yaizuensis</name>
    <dbReference type="NCBI Taxonomy" id="2989713"/>
    <lineage>
        <taxon>Bacteria</taxon>
        <taxon>Bacillati</taxon>
        <taxon>Actinomycetota</taxon>
        <taxon>Actinomycetes</taxon>
        <taxon>Kitasatosporales</taxon>
        <taxon>Streptomycetaceae</taxon>
        <taxon>Streptomyces</taxon>
    </lineage>
</organism>
<keyword evidence="2" id="KW-0812">Transmembrane</keyword>
<evidence type="ECO:0000256" key="2">
    <source>
        <dbReference type="SAM" id="Phobius"/>
    </source>
</evidence>
<evidence type="ECO:0000313" key="3">
    <source>
        <dbReference type="EMBL" id="GLF94816.1"/>
    </source>
</evidence>
<evidence type="ECO:0000256" key="1">
    <source>
        <dbReference type="SAM" id="MobiDB-lite"/>
    </source>
</evidence>
<keyword evidence="2" id="KW-0472">Membrane</keyword>
<sequence>MDLTKTDKTSDAPTGTDTPDVLENDTENDAENDAADRDDDADLADEAEATSSAAGLLSAAGAVVAAALGMVGLSGSWIGRIAAERQTLIGQLETSQGGTPAAQISAIYGDAWHTTALVNGVFALIALIIAIAVLTRPERPAWVRAWAIAGAVLGAIGAFLAVGMYFDLFLALPKAGS</sequence>
<gene>
    <name evidence="3" type="ORF">SYYSPA8_10985</name>
</gene>
<proteinExistence type="predicted"/>
<comment type="caution">
    <text evidence="3">The sequence shown here is derived from an EMBL/GenBank/DDBJ whole genome shotgun (WGS) entry which is preliminary data.</text>
</comment>
<evidence type="ECO:0000313" key="4">
    <source>
        <dbReference type="Proteomes" id="UP001291653"/>
    </source>
</evidence>
<feature type="compositionally biased region" description="Acidic residues" evidence="1">
    <location>
        <begin position="20"/>
        <end position="47"/>
    </location>
</feature>
<feature type="transmembrane region" description="Helical" evidence="2">
    <location>
        <begin position="56"/>
        <end position="78"/>
    </location>
</feature>